<accession>A0A1V0UK10</accession>
<dbReference type="AlphaFoldDB" id="A0A1V0UK10"/>
<evidence type="ECO:0000313" key="4">
    <source>
        <dbReference type="Proteomes" id="UP000192445"/>
    </source>
</evidence>
<sequence length="278" mass="29599">MKRTHNAVIGQRRVWGMFELPPRRGTPLAEADGDVHGTTEGHGPPLRLAVLGDSAAAGVGALSHREALAGQLAPALTALTGQGVSWRVTARAGATAEAVRRGLVPQLTDPLTRWTPDLVLVAVGIADARQLRGPIAFRRDVTRLVRDIRLRLGHHVPVVFAGLPSLDPSEDAEPGVDRIMRGYLWLLDRQLMSVAARHTATYHLPAGLPPRIPAEWLAADRFNLSPQGYRAWGRTLAAGIAPLAERTAAGPRTEPLGGSPRGGGVFGPPDPAPSTRSR</sequence>
<protein>
    <recommendedName>
        <fullName evidence="2">SGNH hydrolase-type esterase domain-containing protein</fullName>
    </recommendedName>
</protein>
<dbReference type="InterPro" id="IPR036514">
    <property type="entry name" value="SGNH_hydro_sf"/>
</dbReference>
<name>A0A1V0UK10_STRVN</name>
<dbReference type="Pfam" id="PF13472">
    <property type="entry name" value="Lipase_GDSL_2"/>
    <property type="match status" value="1"/>
</dbReference>
<dbReference type="SUPFAM" id="SSF52266">
    <property type="entry name" value="SGNH hydrolase"/>
    <property type="match status" value="1"/>
</dbReference>
<reference evidence="3 4" key="1">
    <citation type="submission" date="2017-03" db="EMBL/GenBank/DDBJ databases">
        <title>Complete Genome Sequence of a natural compounds producer, Streptomyces violaceus S21.</title>
        <authorList>
            <person name="Zhong C."/>
            <person name="Zhao Z."/>
            <person name="Fu J."/>
            <person name="Zong G."/>
            <person name="Qin R."/>
            <person name="Cao G."/>
        </authorList>
    </citation>
    <scope>NUCLEOTIDE SEQUENCE [LARGE SCALE GENOMIC DNA]</scope>
    <source>
        <strain evidence="3 4">S21</strain>
    </source>
</reference>
<feature type="domain" description="SGNH hydrolase-type esterase" evidence="2">
    <location>
        <begin position="50"/>
        <end position="231"/>
    </location>
</feature>
<feature type="region of interest" description="Disordered" evidence="1">
    <location>
        <begin position="245"/>
        <end position="278"/>
    </location>
</feature>
<gene>
    <name evidence="3" type="ORF">B1H20_30735</name>
</gene>
<evidence type="ECO:0000256" key="1">
    <source>
        <dbReference type="SAM" id="MobiDB-lite"/>
    </source>
</evidence>
<dbReference type="STRING" id="1935.B1H20_30735"/>
<evidence type="ECO:0000259" key="2">
    <source>
        <dbReference type="Pfam" id="PF13472"/>
    </source>
</evidence>
<dbReference type="EMBL" id="CP020570">
    <property type="protein sequence ID" value="ARF65302.1"/>
    <property type="molecule type" value="Genomic_DNA"/>
</dbReference>
<dbReference type="KEGG" id="svu:B1H20_30735"/>
<evidence type="ECO:0000313" key="3">
    <source>
        <dbReference type="EMBL" id="ARF65302.1"/>
    </source>
</evidence>
<proteinExistence type="predicted"/>
<dbReference type="Gene3D" id="3.40.50.1110">
    <property type="entry name" value="SGNH hydrolase"/>
    <property type="match status" value="1"/>
</dbReference>
<dbReference type="Proteomes" id="UP000192445">
    <property type="component" value="Chromosome"/>
</dbReference>
<organism evidence="3 4">
    <name type="scientific">Streptomyces violaceoruber</name>
    <dbReference type="NCBI Taxonomy" id="1935"/>
    <lineage>
        <taxon>Bacteria</taxon>
        <taxon>Bacillati</taxon>
        <taxon>Actinomycetota</taxon>
        <taxon>Actinomycetes</taxon>
        <taxon>Kitasatosporales</taxon>
        <taxon>Streptomycetaceae</taxon>
        <taxon>Streptomyces</taxon>
        <taxon>Streptomyces violaceoruber group</taxon>
    </lineage>
</organism>
<dbReference type="InterPro" id="IPR013830">
    <property type="entry name" value="SGNH_hydro"/>
</dbReference>
<dbReference type="CDD" id="cd01836">
    <property type="entry name" value="FeeA_FeeB_like"/>
    <property type="match status" value="1"/>
</dbReference>